<name>A0A972FVS1_9GAMM</name>
<evidence type="ECO:0000256" key="3">
    <source>
        <dbReference type="ARBA" id="ARBA00022448"/>
    </source>
</evidence>
<evidence type="ECO:0000313" key="18">
    <source>
        <dbReference type="Proteomes" id="UP000737113"/>
    </source>
</evidence>
<dbReference type="AlphaFoldDB" id="A0A972FVS1"/>
<keyword evidence="4" id="KW-1003">Cell membrane</keyword>
<feature type="binding site" description="covalent" evidence="13">
    <location>
        <position position="81"/>
    </location>
    <ligand>
        <name>heme</name>
        <dbReference type="ChEBI" id="CHEBI:30413"/>
        <label>2</label>
    </ligand>
</feature>
<feature type="binding site" description="axial binding residue" evidence="14">
    <location>
        <position position="184"/>
    </location>
    <ligand>
        <name>heme</name>
        <dbReference type="ChEBI" id="CHEBI:30413"/>
        <label>2</label>
    </ligand>
    <ligandPart>
        <name>Fe</name>
        <dbReference type="ChEBI" id="CHEBI:18248"/>
    </ligandPart>
</feature>
<feature type="binding site" description="axial binding residue" evidence="14">
    <location>
        <position position="145"/>
    </location>
    <ligand>
        <name>heme</name>
        <dbReference type="ChEBI" id="CHEBI:30413"/>
        <label>3</label>
    </ligand>
    <ligandPart>
        <name>Fe</name>
        <dbReference type="ChEBI" id="CHEBI:18248"/>
    </ligandPart>
</feature>
<feature type="domain" description="NapC/NirT cytochrome c N-terminal" evidence="16">
    <location>
        <begin position="25"/>
        <end position="188"/>
    </location>
</feature>
<evidence type="ECO:0000256" key="7">
    <source>
        <dbReference type="ARBA" id="ARBA00022723"/>
    </source>
</evidence>
<evidence type="ECO:0000256" key="6">
    <source>
        <dbReference type="ARBA" id="ARBA00022692"/>
    </source>
</evidence>
<reference evidence="17" key="1">
    <citation type="submission" date="2020-04" db="EMBL/GenBank/DDBJ databases">
        <title>Description of Shewanella salipaludis sp. nov., isolated from a salt marsh.</title>
        <authorList>
            <person name="Park S."/>
            <person name="Yoon J.-H."/>
        </authorList>
    </citation>
    <scope>NUCLEOTIDE SEQUENCE</scope>
    <source>
        <strain evidence="17">SHSM-M6</strain>
    </source>
</reference>
<keyword evidence="6 15" id="KW-0812">Transmembrane</keyword>
<organism evidence="17 18">
    <name type="scientific">Shewanella salipaludis</name>
    <dbReference type="NCBI Taxonomy" id="2723052"/>
    <lineage>
        <taxon>Bacteria</taxon>
        <taxon>Pseudomonadati</taxon>
        <taxon>Pseudomonadota</taxon>
        <taxon>Gammaproteobacteria</taxon>
        <taxon>Alteromonadales</taxon>
        <taxon>Shewanellaceae</taxon>
        <taxon>Shewanella</taxon>
    </lineage>
</organism>
<evidence type="ECO:0000256" key="13">
    <source>
        <dbReference type="PIRSR" id="PIRSR000013-1"/>
    </source>
</evidence>
<dbReference type="GO" id="GO:0009061">
    <property type="term" value="P:anaerobic respiration"/>
    <property type="evidence" value="ECO:0007669"/>
    <property type="project" value="TreeGrafter"/>
</dbReference>
<feature type="binding site" description="covalent" evidence="13">
    <location>
        <position position="141"/>
    </location>
    <ligand>
        <name>heme</name>
        <dbReference type="ChEBI" id="CHEBI:30413"/>
        <label>3</label>
    </ligand>
</feature>
<feature type="binding site" description="covalent" evidence="13">
    <location>
        <position position="51"/>
    </location>
    <ligand>
        <name>heme</name>
        <dbReference type="ChEBI" id="CHEBI:30413"/>
        <label>1</label>
    </ligand>
</feature>
<evidence type="ECO:0000259" key="16">
    <source>
        <dbReference type="Pfam" id="PF03264"/>
    </source>
</evidence>
<feature type="binding site" description="axial binding residue" evidence="14">
    <location>
        <position position="57"/>
    </location>
    <ligand>
        <name>heme</name>
        <dbReference type="ChEBI" id="CHEBI:30413"/>
        <label>1</label>
    </ligand>
    <ligandPart>
        <name>Fe</name>
        <dbReference type="ChEBI" id="CHEBI:18248"/>
    </ligandPart>
</feature>
<evidence type="ECO:0000256" key="4">
    <source>
        <dbReference type="ARBA" id="ARBA00022475"/>
    </source>
</evidence>
<proteinExistence type="inferred from homology"/>
<keyword evidence="8 12" id="KW-0249">Electron transport</keyword>
<keyword evidence="11 15" id="KW-0472">Membrane</keyword>
<evidence type="ECO:0000256" key="9">
    <source>
        <dbReference type="ARBA" id="ARBA00022989"/>
    </source>
</evidence>
<feature type="binding site" description="covalent" evidence="13">
    <location>
        <position position="175"/>
    </location>
    <ligand>
        <name>heme</name>
        <dbReference type="ChEBI" id="CHEBI:30413"/>
        <label>4</label>
    </ligand>
</feature>
<feature type="binding site" description="covalent" evidence="13">
    <location>
        <position position="54"/>
    </location>
    <ligand>
        <name>heme</name>
        <dbReference type="ChEBI" id="CHEBI:30413"/>
        <label>1</label>
    </ligand>
</feature>
<evidence type="ECO:0000256" key="8">
    <source>
        <dbReference type="ARBA" id="ARBA00022982"/>
    </source>
</evidence>
<dbReference type="InterPro" id="IPR038266">
    <property type="entry name" value="NapC/NirT_cytc_sf"/>
</dbReference>
<keyword evidence="9 15" id="KW-1133">Transmembrane helix</keyword>
<feature type="binding site" description="covalent" evidence="13">
    <location>
        <position position="178"/>
    </location>
    <ligand>
        <name>heme</name>
        <dbReference type="ChEBI" id="CHEBI:30413"/>
        <label>4</label>
    </ligand>
</feature>
<dbReference type="GO" id="GO:0005886">
    <property type="term" value="C:plasma membrane"/>
    <property type="evidence" value="ECO:0007669"/>
    <property type="project" value="UniProtKB-SubCell"/>
</dbReference>
<keyword evidence="18" id="KW-1185">Reference proteome</keyword>
<accession>A0A972FVS1</accession>
<evidence type="ECO:0000256" key="1">
    <source>
        <dbReference type="ARBA" id="ARBA00004162"/>
    </source>
</evidence>
<evidence type="ECO:0000256" key="15">
    <source>
        <dbReference type="SAM" id="Phobius"/>
    </source>
</evidence>
<feature type="transmembrane region" description="Helical" evidence="15">
    <location>
        <begin position="16"/>
        <end position="38"/>
    </location>
</feature>
<keyword evidence="3 12" id="KW-0813">Transport</keyword>
<dbReference type="PIRSF" id="PIRSF000013">
    <property type="entry name" value="4_hem_cytochrm_NapC"/>
    <property type="match status" value="1"/>
</dbReference>
<dbReference type="InterPro" id="IPR024717">
    <property type="entry name" value="NapC/NirT/NrfH"/>
</dbReference>
<sequence>MRTMWQRLWVVSRKKWMLGLPLGALLMFGAGIIFWGGFNTVLELTNTEAFCISCHEMEDTVYQEYKETIHAKNNAGVKASCPDCHVPRPWIHKIARKIRASNELYHKLLGSINTPEKFEAKRAELAQHVWDTMKATDSRECRNCHSFSAMALETQSKQARKKHDPKRLAERGETCIDCHQGIAHKLPEDV</sequence>
<dbReference type="GO" id="GO:0019333">
    <property type="term" value="P:denitrification pathway"/>
    <property type="evidence" value="ECO:0007669"/>
    <property type="project" value="InterPro"/>
</dbReference>
<evidence type="ECO:0000256" key="5">
    <source>
        <dbReference type="ARBA" id="ARBA00022617"/>
    </source>
</evidence>
<feature type="binding site" description="axial binding residue" evidence="14">
    <location>
        <position position="103"/>
    </location>
    <ligand>
        <name>heme</name>
        <dbReference type="ChEBI" id="CHEBI:30413"/>
        <label>1</label>
    </ligand>
    <ligandPart>
        <name>Fe</name>
        <dbReference type="ChEBI" id="CHEBI:18248"/>
    </ligandPart>
</feature>
<keyword evidence="7 12" id="KW-0479">Metal-binding</keyword>
<keyword evidence="10 12" id="KW-0408">Iron</keyword>
<evidence type="ECO:0000256" key="10">
    <source>
        <dbReference type="ARBA" id="ARBA00023004"/>
    </source>
</evidence>
<comment type="subcellular location">
    <subcellularLocation>
        <location evidence="1">Cell membrane</location>
        <topology evidence="1">Single-pass membrane protein</topology>
    </subcellularLocation>
</comment>
<dbReference type="InterPro" id="IPR036280">
    <property type="entry name" value="Multihaem_cyt_sf"/>
</dbReference>
<dbReference type="InterPro" id="IPR005126">
    <property type="entry name" value="NapC/NirT_cyt_c_N"/>
</dbReference>
<dbReference type="Proteomes" id="UP000737113">
    <property type="component" value="Unassembled WGS sequence"/>
</dbReference>
<evidence type="ECO:0000256" key="14">
    <source>
        <dbReference type="PIRSR" id="PIRSR000013-2"/>
    </source>
</evidence>
<dbReference type="PANTHER" id="PTHR30333:SF1">
    <property type="entry name" value="CYTOCHROME C-TYPE PROTEIN NAPC"/>
    <property type="match status" value="1"/>
</dbReference>
<dbReference type="SUPFAM" id="SSF48695">
    <property type="entry name" value="Multiheme cytochromes"/>
    <property type="match status" value="1"/>
</dbReference>
<evidence type="ECO:0000313" key="17">
    <source>
        <dbReference type="EMBL" id="NMH66656.1"/>
    </source>
</evidence>
<dbReference type="EMBL" id="JAAXYH010000014">
    <property type="protein sequence ID" value="NMH66656.1"/>
    <property type="molecule type" value="Genomic_DNA"/>
</dbReference>
<dbReference type="PANTHER" id="PTHR30333">
    <property type="entry name" value="CYTOCHROME C-TYPE PROTEIN"/>
    <property type="match status" value="1"/>
</dbReference>
<dbReference type="GO" id="GO:0009055">
    <property type="term" value="F:electron transfer activity"/>
    <property type="evidence" value="ECO:0007669"/>
    <property type="project" value="TreeGrafter"/>
</dbReference>
<dbReference type="FunFam" id="1.10.3820.10:FF:000001">
    <property type="entry name" value="Cytochrome c-type protein"/>
    <property type="match status" value="1"/>
</dbReference>
<dbReference type="GO" id="GO:0020037">
    <property type="term" value="F:heme binding"/>
    <property type="evidence" value="ECO:0007669"/>
    <property type="project" value="InterPro"/>
</dbReference>
<feature type="binding site" description="axial binding residue" evidence="14">
    <location>
        <position position="85"/>
    </location>
    <ligand>
        <name>heme</name>
        <dbReference type="ChEBI" id="CHEBI:30413"/>
        <label>2</label>
    </ligand>
    <ligandPart>
        <name>Fe</name>
        <dbReference type="ChEBI" id="CHEBI:18248"/>
    </ligandPart>
</feature>
<dbReference type="Gene3D" id="1.10.3820.10">
    <property type="entry name" value="Di-heme elbow motif domain"/>
    <property type="match status" value="1"/>
</dbReference>
<comment type="caution">
    <text evidence="17">The sequence shown here is derived from an EMBL/GenBank/DDBJ whole genome shotgun (WGS) entry which is preliminary data.</text>
</comment>
<evidence type="ECO:0000256" key="2">
    <source>
        <dbReference type="ARBA" id="ARBA00007395"/>
    </source>
</evidence>
<dbReference type="GO" id="GO:0046872">
    <property type="term" value="F:metal ion binding"/>
    <property type="evidence" value="ECO:0007669"/>
    <property type="project" value="UniProtKB-KW"/>
</dbReference>
<feature type="binding site" description="axial binding residue" evidence="14">
    <location>
        <position position="179"/>
    </location>
    <ligand>
        <name>heme</name>
        <dbReference type="ChEBI" id="CHEBI:30413"/>
        <label>4</label>
    </ligand>
    <ligandPart>
        <name>Fe</name>
        <dbReference type="ChEBI" id="CHEBI:18248"/>
    </ligandPart>
</feature>
<protein>
    <recommendedName>
        <fullName evidence="12">Cytochrome c-type protein</fullName>
    </recommendedName>
</protein>
<comment type="cofactor">
    <cofactor evidence="13">
        <name>heme</name>
        <dbReference type="ChEBI" id="CHEBI:30413"/>
    </cofactor>
    <text evidence="13">Binds 4 heme groups per subunit.</text>
</comment>
<feature type="binding site" description="covalent" evidence="13">
    <location>
        <position position="84"/>
    </location>
    <ligand>
        <name>heme</name>
        <dbReference type="ChEBI" id="CHEBI:30413"/>
        <label>2</label>
    </ligand>
</feature>
<dbReference type="Pfam" id="PF03264">
    <property type="entry name" value="Cytochrom_NNT"/>
    <property type="match status" value="1"/>
</dbReference>
<feature type="binding site" description="covalent" evidence="13">
    <location>
        <position position="144"/>
    </location>
    <ligand>
        <name>heme</name>
        <dbReference type="ChEBI" id="CHEBI:30413"/>
        <label>3</label>
    </ligand>
</feature>
<gene>
    <name evidence="17" type="ORF">HC757_15985</name>
</gene>
<keyword evidence="5 12" id="KW-0349">Heme</keyword>
<comment type="PTM">
    <text evidence="12">Binds 4 heme groups per subunit.</text>
</comment>
<evidence type="ECO:0000256" key="12">
    <source>
        <dbReference type="PIRNR" id="PIRNR000013"/>
    </source>
</evidence>
<dbReference type="InterPro" id="IPR051174">
    <property type="entry name" value="Cytochrome_c-type_ET"/>
</dbReference>
<evidence type="ECO:0000256" key="11">
    <source>
        <dbReference type="ARBA" id="ARBA00023136"/>
    </source>
</evidence>
<comment type="similarity">
    <text evidence="2">Belongs to the NapC/NirT/NrfH family.</text>
</comment>